<gene>
    <name evidence="1" type="ORF">NCTC12965_01832</name>
</gene>
<accession>A0A4U9TTZ8</accession>
<proteinExistence type="predicted"/>
<protein>
    <submittedName>
        <fullName evidence="1">Uncharacterized protein</fullName>
    </submittedName>
</protein>
<name>A0A4U9TTZ8_SERFO</name>
<organism evidence="1">
    <name type="scientific">Serratia fonticola</name>
    <dbReference type="NCBI Taxonomy" id="47917"/>
    <lineage>
        <taxon>Bacteria</taxon>
        <taxon>Pseudomonadati</taxon>
        <taxon>Pseudomonadota</taxon>
        <taxon>Gammaproteobacteria</taxon>
        <taxon>Enterobacterales</taxon>
        <taxon>Yersiniaceae</taxon>
        <taxon>Serratia</taxon>
    </lineage>
</organism>
<dbReference type="EMBL" id="CABEEZ010000033">
    <property type="protein sequence ID" value="VTR23700.1"/>
    <property type="molecule type" value="Genomic_DNA"/>
</dbReference>
<sequence length="85" mass="9953">MVGRFLAYIIARGDQIAICYNEYEKKWFHDPEKATYYQNVNDAKNALEGMAKYRNTARIQELHVINDHLLSVNEVARDQIIKGHE</sequence>
<reference evidence="1" key="1">
    <citation type="submission" date="2019-05" db="EMBL/GenBank/DDBJ databases">
        <authorList>
            <consortium name="Pathogen Informatics"/>
        </authorList>
    </citation>
    <scope>NUCLEOTIDE SEQUENCE [LARGE SCALE GENOMIC DNA]</scope>
    <source>
        <strain evidence="1">NCTC12965</strain>
    </source>
</reference>
<dbReference type="AlphaFoldDB" id="A0A4U9TTZ8"/>
<evidence type="ECO:0000313" key="1">
    <source>
        <dbReference type="EMBL" id="VTR23700.1"/>
    </source>
</evidence>